<organism evidence="1 2">
    <name type="scientific">Nocardia vinacea</name>
    <dbReference type="NCBI Taxonomy" id="96468"/>
    <lineage>
        <taxon>Bacteria</taxon>
        <taxon>Bacillati</taxon>
        <taxon>Actinomycetota</taxon>
        <taxon>Actinomycetes</taxon>
        <taxon>Mycobacteriales</taxon>
        <taxon>Nocardiaceae</taxon>
        <taxon>Nocardia</taxon>
    </lineage>
</organism>
<proteinExistence type="predicted"/>
<evidence type="ECO:0000313" key="1">
    <source>
        <dbReference type="EMBL" id="WUV48002.1"/>
    </source>
</evidence>
<dbReference type="EMBL" id="CP109441">
    <property type="protein sequence ID" value="WUV48002.1"/>
    <property type="molecule type" value="Genomic_DNA"/>
</dbReference>
<keyword evidence="2" id="KW-1185">Reference proteome</keyword>
<accession>A0ABZ1YXI7</accession>
<reference evidence="1" key="1">
    <citation type="submission" date="2022-10" db="EMBL/GenBank/DDBJ databases">
        <title>The complete genomes of actinobacterial strains from the NBC collection.</title>
        <authorList>
            <person name="Joergensen T.S."/>
            <person name="Alvarez Arevalo M."/>
            <person name="Sterndorff E.B."/>
            <person name="Faurdal D."/>
            <person name="Vuksanovic O."/>
            <person name="Mourched A.-S."/>
            <person name="Charusanti P."/>
            <person name="Shaw S."/>
            <person name="Blin K."/>
            <person name="Weber T."/>
        </authorList>
    </citation>
    <scope>NUCLEOTIDE SEQUENCE</scope>
    <source>
        <strain evidence="1">NBC_01482</strain>
    </source>
</reference>
<gene>
    <name evidence="1" type="ORF">OG563_07270</name>
</gene>
<sequence>MKKYGVRAAAPLPNNLLGPLAKIRLGSGDDEEMPRQLVSSGAVPVSALCNARP</sequence>
<protein>
    <submittedName>
        <fullName evidence="1">Uncharacterized protein</fullName>
    </submittedName>
</protein>
<dbReference type="Proteomes" id="UP001432062">
    <property type="component" value="Chromosome"/>
</dbReference>
<dbReference type="RefSeq" id="WP_329412274.1">
    <property type="nucleotide sequence ID" value="NZ_CP109441.1"/>
</dbReference>
<evidence type="ECO:0000313" key="2">
    <source>
        <dbReference type="Proteomes" id="UP001432062"/>
    </source>
</evidence>
<name>A0ABZ1YXI7_9NOCA</name>